<organism evidence="2 4">
    <name type="scientific">Holdemania massiliensis</name>
    <dbReference type="NCBI Taxonomy" id="1468449"/>
    <lineage>
        <taxon>Bacteria</taxon>
        <taxon>Bacillati</taxon>
        <taxon>Bacillota</taxon>
        <taxon>Erysipelotrichia</taxon>
        <taxon>Erysipelotrichales</taxon>
        <taxon>Erysipelotrichaceae</taxon>
        <taxon>Holdemania</taxon>
    </lineage>
</organism>
<sequence length="259" mass="29487">MRMRSQFLIFVFTMNPPQPYGVFHAVMAAGAVCAVLIGWRLRNLSEAQKQKLLWRMGWVLLLAELAKQLFRFLIVDQGVYNWWYFPFQLCSVPMYLCLLLPMVKKGRRTIITFLADFALLGGAAVYLDPSDMLSPYVFLTLFSFLWHDLLIVIAIVCGTSESMQDNAAGAVKMLGLFGALCGIAEILNLVLSCYGELSMFYLSPKMANTQLVFRDIAQIWGTAADNFSYFLAMIGGGLLMHRLWRKIRRKRHEESARDV</sequence>
<keyword evidence="5" id="KW-1185">Reference proteome</keyword>
<feature type="transmembrane region" description="Helical" evidence="1">
    <location>
        <begin position="110"/>
        <end position="127"/>
    </location>
</feature>
<feature type="transmembrane region" description="Helical" evidence="1">
    <location>
        <begin position="227"/>
        <end position="244"/>
    </location>
</feature>
<dbReference type="EMBL" id="WKPI01000005">
    <property type="protein sequence ID" value="MSC32484.1"/>
    <property type="molecule type" value="Genomic_DNA"/>
</dbReference>
<feature type="transmembrane region" description="Helical" evidence="1">
    <location>
        <begin position="20"/>
        <end position="40"/>
    </location>
</feature>
<keyword evidence="1" id="KW-0812">Transmembrane</keyword>
<dbReference type="AlphaFoldDB" id="A0A6N7S4X9"/>
<comment type="caution">
    <text evidence="2">The sequence shown here is derived from an EMBL/GenBank/DDBJ whole genome shotgun (WGS) entry which is preliminary data.</text>
</comment>
<dbReference type="Pfam" id="PF14808">
    <property type="entry name" value="TMEM164"/>
    <property type="match status" value="1"/>
</dbReference>
<feature type="transmembrane region" description="Helical" evidence="1">
    <location>
        <begin position="82"/>
        <end position="103"/>
    </location>
</feature>
<evidence type="ECO:0000256" key="1">
    <source>
        <dbReference type="SAM" id="Phobius"/>
    </source>
</evidence>
<feature type="transmembrane region" description="Helical" evidence="1">
    <location>
        <begin position="169"/>
        <end position="191"/>
    </location>
</feature>
<evidence type="ECO:0000313" key="4">
    <source>
        <dbReference type="Proteomes" id="UP000433575"/>
    </source>
</evidence>
<feature type="transmembrane region" description="Helical" evidence="1">
    <location>
        <begin position="133"/>
        <end position="157"/>
    </location>
</feature>
<name>A0A6N7S4X9_9FIRM</name>
<evidence type="ECO:0000313" key="3">
    <source>
        <dbReference type="EMBL" id="MSC32484.1"/>
    </source>
</evidence>
<dbReference type="OrthoDB" id="1654383at2"/>
<keyword evidence="1" id="KW-1133">Transmembrane helix</keyword>
<dbReference type="EMBL" id="WKPJ01000006">
    <property type="protein sequence ID" value="MSA88937.1"/>
    <property type="molecule type" value="Genomic_DNA"/>
</dbReference>
<protein>
    <recommendedName>
        <fullName evidence="6">TIGR02206 family membrane protein</fullName>
    </recommendedName>
</protein>
<evidence type="ECO:0000313" key="5">
    <source>
        <dbReference type="Proteomes" id="UP000480929"/>
    </source>
</evidence>
<gene>
    <name evidence="3" type="ORF">GKD88_05050</name>
    <name evidence="2" type="ORF">GKE08_06320</name>
</gene>
<reference evidence="4 5" key="1">
    <citation type="journal article" date="2019" name="Nat. Med.">
        <title>A library of human gut bacterial isolates paired with longitudinal multiomics data enables mechanistic microbiome research.</title>
        <authorList>
            <person name="Poyet M."/>
            <person name="Groussin M."/>
            <person name="Gibbons S.M."/>
            <person name="Avila-Pacheco J."/>
            <person name="Jiang X."/>
            <person name="Kearney S.M."/>
            <person name="Perrotta A.R."/>
            <person name="Berdy B."/>
            <person name="Zhao S."/>
            <person name="Lieberman T.D."/>
            <person name="Swanson P.K."/>
            <person name="Smith M."/>
            <person name="Roesemann S."/>
            <person name="Alexander J.E."/>
            <person name="Rich S.A."/>
            <person name="Livny J."/>
            <person name="Vlamakis H."/>
            <person name="Clish C."/>
            <person name="Bullock K."/>
            <person name="Deik A."/>
            <person name="Scott J."/>
            <person name="Pierce K.A."/>
            <person name="Xavier R.J."/>
            <person name="Alm E.J."/>
        </authorList>
    </citation>
    <scope>NUCLEOTIDE SEQUENCE [LARGE SCALE GENOMIC DNA]</scope>
    <source>
        <strain evidence="2 4">BIOML-A4</strain>
        <strain evidence="3 5">BIOML-A5</strain>
    </source>
</reference>
<proteinExistence type="predicted"/>
<dbReference type="Proteomes" id="UP000433575">
    <property type="component" value="Unassembled WGS sequence"/>
</dbReference>
<dbReference type="Proteomes" id="UP000480929">
    <property type="component" value="Unassembled WGS sequence"/>
</dbReference>
<accession>A0A6N7S4X9</accession>
<feature type="transmembrane region" description="Helical" evidence="1">
    <location>
        <begin position="52"/>
        <end position="70"/>
    </location>
</feature>
<evidence type="ECO:0008006" key="6">
    <source>
        <dbReference type="Google" id="ProtNLM"/>
    </source>
</evidence>
<evidence type="ECO:0000313" key="2">
    <source>
        <dbReference type="EMBL" id="MSA88937.1"/>
    </source>
</evidence>
<keyword evidence="1" id="KW-0472">Membrane</keyword>